<dbReference type="SUPFAM" id="SSF81324">
    <property type="entry name" value="Voltage-gated potassium channels"/>
    <property type="match status" value="1"/>
</dbReference>
<gene>
    <name evidence="3" type="ORF">I7730_00990</name>
</gene>
<keyword evidence="1" id="KW-0472">Membrane</keyword>
<evidence type="ECO:0000256" key="1">
    <source>
        <dbReference type="SAM" id="Phobius"/>
    </source>
</evidence>
<feature type="transmembrane region" description="Helical" evidence="1">
    <location>
        <begin position="12"/>
        <end position="33"/>
    </location>
</feature>
<keyword evidence="3" id="KW-0813">Transport</keyword>
<dbReference type="GO" id="GO:0034220">
    <property type="term" value="P:monoatomic ion transmembrane transport"/>
    <property type="evidence" value="ECO:0007669"/>
    <property type="project" value="UniProtKB-KW"/>
</dbReference>
<keyword evidence="3" id="KW-0406">Ion transport</keyword>
<dbReference type="EMBL" id="DACRBY010000001">
    <property type="protein sequence ID" value="HAS8538375.1"/>
    <property type="molecule type" value="Genomic_DNA"/>
</dbReference>
<feature type="domain" description="Potassium channel" evidence="2">
    <location>
        <begin position="23"/>
        <end position="91"/>
    </location>
</feature>
<accession>A0A8H9K5E8</accession>
<protein>
    <submittedName>
        <fullName evidence="3">Two pore domain potassium channel family protein</fullName>
    </submittedName>
</protein>
<keyword evidence="1" id="KW-0812">Transmembrane</keyword>
<dbReference type="AlphaFoldDB" id="A0A8H9K5E8"/>
<evidence type="ECO:0000313" key="3">
    <source>
        <dbReference type="EMBL" id="HAS8538375.1"/>
    </source>
</evidence>
<reference evidence="3" key="2">
    <citation type="submission" date="2019-01" db="EMBL/GenBank/DDBJ databases">
        <authorList>
            <consortium name="NCBI Pathogen Detection Project"/>
        </authorList>
    </citation>
    <scope>NUCLEOTIDE SEQUENCE</scope>
    <source>
        <strain evidence="3">BCW_3452</strain>
    </source>
</reference>
<keyword evidence="1" id="KW-1133">Transmembrane helix</keyword>
<dbReference type="Pfam" id="PF07885">
    <property type="entry name" value="Ion_trans_2"/>
    <property type="match status" value="1"/>
</dbReference>
<organism evidence="3">
    <name type="scientific">Vibrio vulnificus</name>
    <dbReference type="NCBI Taxonomy" id="672"/>
    <lineage>
        <taxon>Bacteria</taxon>
        <taxon>Pseudomonadati</taxon>
        <taxon>Pseudomonadota</taxon>
        <taxon>Gammaproteobacteria</taxon>
        <taxon>Vibrionales</taxon>
        <taxon>Vibrionaceae</taxon>
        <taxon>Vibrio</taxon>
    </lineage>
</organism>
<reference evidence="3" key="1">
    <citation type="journal article" date="2018" name="Genome Biol.">
        <title>SKESA: strategic k-mer extension for scrupulous assemblies.</title>
        <authorList>
            <person name="Souvorov A."/>
            <person name="Agarwala R."/>
            <person name="Lipman D.J."/>
        </authorList>
    </citation>
    <scope>NUCLEOTIDE SEQUENCE</scope>
    <source>
        <strain evidence="3">BCW_3452</strain>
    </source>
</reference>
<keyword evidence="3" id="KW-0407">Ion channel</keyword>
<dbReference type="Gene3D" id="1.10.287.70">
    <property type="match status" value="1"/>
</dbReference>
<dbReference type="Proteomes" id="UP000863257">
    <property type="component" value="Unassembled WGS sequence"/>
</dbReference>
<name>A0A8H9K5E8_VIBVL</name>
<feature type="transmembrane region" description="Helical" evidence="1">
    <location>
        <begin position="74"/>
        <end position="96"/>
    </location>
</feature>
<sequence>MTKANFIKQLRFKGKILLFVNIVCFLFAVPIYWAEVGHPDATVETFSESLWLIFASVATIGYGDEIVVTDAGKVLIFMVFILSRAAALLVLCLIGVKVVGGRAQDALGVNERLTVIENEMKSLHSVLYELDRTNKQTQKKLRSEKNKKAEVSVTTPESLIDLVSSSISKQLCIHCKFELKDLYDRDWELWLVIKQKAKESGVYSISFIDQTIRIAPKL</sequence>
<proteinExistence type="predicted"/>
<dbReference type="InterPro" id="IPR013099">
    <property type="entry name" value="K_chnl_dom"/>
</dbReference>
<evidence type="ECO:0000259" key="2">
    <source>
        <dbReference type="Pfam" id="PF07885"/>
    </source>
</evidence>
<comment type="caution">
    <text evidence="3">The sequence shown here is derived from an EMBL/GenBank/DDBJ whole genome shotgun (WGS) entry which is preliminary data.</text>
</comment>